<dbReference type="InterPro" id="IPR013693">
    <property type="entry name" value="SpoIID/LytB_N"/>
</dbReference>
<sequence>MPARPPARRPGPTRRMALLVTAVSIVAASVIVPVADLRLGAHDRLASRAPVTPSLQSIPLVGVDPEAVSQSAVSMASWDSVTSDVHVEELGLAPLPDAGGPSAVFDTAGVAAQQASVPVSVPLRPAIATMQTSTDDFGLVGVTTGSPMDPATRVLVRVREDGDWSDWTPLQVSGHAPDPGSLEAQGIRFGTEPLITDTADGVQVRIDTPGGQAPADAQVMLMDNPVVSEDADIPLGPDTATLPIATAEAATIGSPQPTVITRAEWGANESMRRAGPKYSGTIKAAFLHHTVTSNTYTPEQAAQQVRNLYGWYVKGLRYSDMAYNFLVDRFGRLYEGRAGGMDRAVIGGHTAGFNIDTFAVSAIGNFQSANPAPDQMAAIDESVAQLMAWKLSLNHRDPNGSAVLTSDSGAGTSRYQPGQQATASVIGGHRDIGQTACPGKFLETQIPTIRSMVASKMGVTVFNPAVAGGASWGSADPLVLNATTTAPLAWTVTVSSRCGTAVRTLSGQQDTGGPLSIAWDKLDANGQPVAPGNYTFTLNGSSNGDSAYPWTGTGSIATAPGAPADPCGPPTGFTVNGSGYGHGIGMSQWGAYGMAKEGSDAATIVTHYYAGTTVSPAQDDMDARVNLLYQVQSAQVRGEALDAGSGAVEVTVGGTATVGGPDDVFAFSVNGASVGVRKIGGGSATDLGSSPNVTVRWAGTRGPGSAAGGATLLNVIGPGGIFSSSGHRYRYGSVDVAAVNTSSGVRLNVVNSVRVHDEYLYGISEVSNSWPEAAMQAQVIAARSYALSKIADGPRKQCSCDLDDGGGPFSDQTFVGWTKQSSAKGERWTAAVNATLASDTTGLTVLYDGKPIKAFYTSSTGGATTSVKDVWGGDLPYAVSVDDHWALTPENTNRAWTVALSQADAAKGFGVSGVWKLDVTERLSSGAAKTVTATMQDGTQKSLTASAFRSAFGLKSTYVTAIDGSSGAGSAAGATPSPGATSADPGDAAAAPVATSAKITMRVGPTLRPRVGASLTFTGRVRPKAKGLVVERQMLVDGVWTVKAKTRTTKGGRFTFIIKKAVPAGAQYAYRVVVYRDGVAIGTSTEKTIHIRPKKKKH</sequence>
<feature type="region of interest" description="Disordered" evidence="2">
    <location>
        <begin position="965"/>
        <end position="988"/>
    </location>
</feature>
<dbReference type="SUPFAM" id="SSF55846">
    <property type="entry name" value="N-acetylmuramoyl-L-alanine amidase-like"/>
    <property type="match status" value="1"/>
</dbReference>
<dbReference type="Gene3D" id="3.40.80.10">
    <property type="entry name" value="Peptidoglycan recognition protein-like"/>
    <property type="match status" value="1"/>
</dbReference>
<dbReference type="GO" id="GO:0030435">
    <property type="term" value="P:sporulation resulting in formation of a cellular spore"/>
    <property type="evidence" value="ECO:0007669"/>
    <property type="project" value="InterPro"/>
</dbReference>
<dbReference type="Pfam" id="PF08486">
    <property type="entry name" value="SpoIID"/>
    <property type="match status" value="1"/>
</dbReference>
<name>A0A6J7DYM7_9ZZZZ</name>
<dbReference type="InterPro" id="IPR036505">
    <property type="entry name" value="Amidase/PGRP_sf"/>
</dbReference>
<dbReference type="InterPro" id="IPR006619">
    <property type="entry name" value="PGRP_domain_met/bac"/>
</dbReference>
<dbReference type="Pfam" id="PF13860">
    <property type="entry name" value="FlgD_ig"/>
    <property type="match status" value="1"/>
</dbReference>
<dbReference type="PANTHER" id="PTHR11022:SF41">
    <property type="entry name" value="PEPTIDOGLYCAN-RECOGNITION PROTEIN LC-RELATED"/>
    <property type="match status" value="1"/>
</dbReference>
<dbReference type="AlphaFoldDB" id="A0A6J7DYM7"/>
<dbReference type="SMART" id="SM00701">
    <property type="entry name" value="PGRP"/>
    <property type="match status" value="1"/>
</dbReference>
<dbReference type="CDD" id="cd06583">
    <property type="entry name" value="PGRP"/>
    <property type="match status" value="1"/>
</dbReference>
<dbReference type="GO" id="GO:0008745">
    <property type="term" value="F:N-acetylmuramoyl-L-alanine amidase activity"/>
    <property type="evidence" value="ECO:0007669"/>
    <property type="project" value="InterPro"/>
</dbReference>
<dbReference type="GO" id="GO:0009253">
    <property type="term" value="P:peptidoglycan catabolic process"/>
    <property type="evidence" value="ECO:0007669"/>
    <property type="project" value="InterPro"/>
</dbReference>
<dbReference type="Gene3D" id="2.60.40.4070">
    <property type="match status" value="1"/>
</dbReference>
<feature type="domain" description="Peptidoglycan recognition protein family" evidence="3">
    <location>
        <begin position="257"/>
        <end position="409"/>
    </location>
</feature>
<dbReference type="NCBIfam" id="TIGR02669">
    <property type="entry name" value="SpoIID_LytB"/>
    <property type="match status" value="1"/>
</dbReference>
<gene>
    <name evidence="4" type="ORF">UFOPK3402_00894</name>
</gene>
<evidence type="ECO:0000313" key="4">
    <source>
        <dbReference type="EMBL" id="CAB4874788.1"/>
    </source>
</evidence>
<dbReference type="InterPro" id="IPR025965">
    <property type="entry name" value="FlgD/Vpr_Ig-like"/>
</dbReference>
<protein>
    <submittedName>
        <fullName evidence="4">Unannotated protein</fullName>
    </submittedName>
</protein>
<evidence type="ECO:0000259" key="3">
    <source>
        <dbReference type="SMART" id="SM00701"/>
    </source>
</evidence>
<dbReference type="GO" id="GO:0008270">
    <property type="term" value="F:zinc ion binding"/>
    <property type="evidence" value="ECO:0007669"/>
    <property type="project" value="InterPro"/>
</dbReference>
<comment type="similarity">
    <text evidence="1">Belongs to the N-acetylmuramoyl-L-alanine amidase 2 family.</text>
</comment>
<dbReference type="PANTHER" id="PTHR11022">
    <property type="entry name" value="PEPTIDOGLYCAN RECOGNITION PROTEIN"/>
    <property type="match status" value="1"/>
</dbReference>
<accession>A0A6J7DYM7</accession>
<dbReference type="InterPro" id="IPR015510">
    <property type="entry name" value="PGRP"/>
</dbReference>
<organism evidence="4">
    <name type="scientific">freshwater metagenome</name>
    <dbReference type="NCBI Taxonomy" id="449393"/>
    <lineage>
        <taxon>unclassified sequences</taxon>
        <taxon>metagenomes</taxon>
        <taxon>ecological metagenomes</taxon>
    </lineage>
</organism>
<evidence type="ECO:0000256" key="2">
    <source>
        <dbReference type="SAM" id="MobiDB-lite"/>
    </source>
</evidence>
<dbReference type="InterPro" id="IPR002502">
    <property type="entry name" value="Amidase_domain"/>
</dbReference>
<dbReference type="EMBL" id="CAFBLS010000097">
    <property type="protein sequence ID" value="CAB4874788.1"/>
    <property type="molecule type" value="Genomic_DNA"/>
</dbReference>
<proteinExistence type="inferred from homology"/>
<reference evidence="4" key="1">
    <citation type="submission" date="2020-05" db="EMBL/GenBank/DDBJ databases">
        <authorList>
            <person name="Chiriac C."/>
            <person name="Salcher M."/>
            <person name="Ghai R."/>
            <person name="Kavagutti S V."/>
        </authorList>
    </citation>
    <scope>NUCLEOTIDE SEQUENCE</scope>
</reference>
<evidence type="ECO:0000256" key="1">
    <source>
        <dbReference type="ARBA" id="ARBA00007553"/>
    </source>
</evidence>
<dbReference type="Pfam" id="PF01510">
    <property type="entry name" value="Amidase_2"/>
    <property type="match status" value="1"/>
</dbReference>
<dbReference type="InterPro" id="IPR013486">
    <property type="entry name" value="SpoIID/LytB"/>
</dbReference>